<dbReference type="SUPFAM" id="SSF52540">
    <property type="entry name" value="P-loop containing nucleoside triphosphate hydrolases"/>
    <property type="match status" value="1"/>
</dbReference>
<dbReference type="InterPro" id="IPR051396">
    <property type="entry name" value="Bact_Antivir_Def_Nuclease"/>
</dbReference>
<organism evidence="2 3">
    <name type="scientific">Shewanella algae</name>
    <dbReference type="NCBI Taxonomy" id="38313"/>
    <lineage>
        <taxon>Bacteria</taxon>
        <taxon>Pseudomonadati</taxon>
        <taxon>Pseudomonadota</taxon>
        <taxon>Gammaproteobacteria</taxon>
        <taxon>Alteromonadales</taxon>
        <taxon>Shewanellaceae</taxon>
        <taxon>Shewanella</taxon>
    </lineage>
</organism>
<sequence>MYKIEKIEIEGFWHRFDAVGQFSPDVNIIIGKNGTGKTTFMNIMHAILSADATALAENEFDSARVTLIKGNRRRTIKVTKVEDGHYPFPWVEYQISQRKYRLRLIDFEERRYPSSVRHRIQEESSIIRNELEKLVSVTSLSVYRLRHDDDYEVRDVRGTRIVSPVDYRLGQALRGLTQYQLELSQKAREISSTLQSDVLASILYGEEDAKDIGYELNFDKFEEQARLTSAYAQLNSINAEIRKKIRFHVNSIDETINNITKDNKSKQTRKGIDIKSLEALRKTRRIIDLSLKAKNKTQEIYSQIEIFIRIIKKFISDKDFDFDGGRLVIKTSDGPISHERLSSGEKQLIILMIEALLQGRQPHIFLADEPELSLHIAWQRMVIPAVMEINPNAQIIAATHSPEVASKYPNAIFDMESLVNG</sequence>
<dbReference type="PANTHER" id="PTHR43581">
    <property type="entry name" value="ATP/GTP PHOSPHATASE"/>
    <property type="match status" value="1"/>
</dbReference>
<dbReference type="RefSeq" id="WP_028778974.1">
    <property type="nucleotide sequence ID" value="NZ_AP024613.1"/>
</dbReference>
<evidence type="ECO:0000259" key="1">
    <source>
        <dbReference type="Pfam" id="PF13175"/>
    </source>
</evidence>
<dbReference type="CDD" id="cd00267">
    <property type="entry name" value="ABC_ATPase"/>
    <property type="match status" value="1"/>
</dbReference>
<dbReference type="Gene3D" id="3.40.50.300">
    <property type="entry name" value="P-loop containing nucleotide triphosphate hydrolases"/>
    <property type="match status" value="1"/>
</dbReference>
<dbReference type="InterPro" id="IPR027417">
    <property type="entry name" value="P-loop_NTPase"/>
</dbReference>
<accession>A0AAD1KBX3</accession>
<dbReference type="PANTHER" id="PTHR43581:SF2">
    <property type="entry name" value="EXCINUCLEASE ATPASE SUBUNIT"/>
    <property type="match status" value="1"/>
</dbReference>
<name>A0AAD1KBX3_9GAMM</name>
<reference evidence="2" key="1">
    <citation type="submission" date="2021-05" db="EMBL/GenBank/DDBJ databases">
        <title>Molecular characterization for Shewanella algae harboring chromosomal blaOXA-55-like strains isolated from clinical and environment sample.</title>
        <authorList>
            <person name="Ohama Y."/>
            <person name="Aoki K."/>
            <person name="Harada S."/>
            <person name="Moriya K."/>
            <person name="Ishii Y."/>
            <person name="Tateda K."/>
        </authorList>
    </citation>
    <scope>NUCLEOTIDE SEQUENCE</scope>
    <source>
        <strain evidence="2">TUM17379</strain>
    </source>
</reference>
<evidence type="ECO:0000313" key="3">
    <source>
        <dbReference type="Proteomes" id="UP000825078"/>
    </source>
</evidence>
<proteinExistence type="predicted"/>
<dbReference type="EMBL" id="AP024613">
    <property type="protein sequence ID" value="BCV44152.1"/>
    <property type="molecule type" value="Genomic_DNA"/>
</dbReference>
<protein>
    <recommendedName>
        <fullName evidence="1">Endonuclease GajA/Old nuclease/RecF-like AAA domain-containing protein</fullName>
    </recommendedName>
</protein>
<dbReference type="AlphaFoldDB" id="A0AAD1KBX3"/>
<dbReference type="Proteomes" id="UP000825078">
    <property type="component" value="Chromosome"/>
</dbReference>
<dbReference type="Pfam" id="PF13175">
    <property type="entry name" value="AAA_15"/>
    <property type="match status" value="1"/>
</dbReference>
<dbReference type="InterPro" id="IPR041685">
    <property type="entry name" value="AAA_GajA/Old/RecF-like"/>
</dbReference>
<gene>
    <name evidence="2" type="ORF">TUM17379_11700</name>
</gene>
<feature type="domain" description="Endonuclease GajA/Old nuclease/RecF-like AAA" evidence="1">
    <location>
        <begin position="3"/>
        <end position="405"/>
    </location>
</feature>
<evidence type="ECO:0000313" key="2">
    <source>
        <dbReference type="EMBL" id="BCV44152.1"/>
    </source>
</evidence>